<feature type="transmembrane region" description="Helical" evidence="8">
    <location>
        <begin position="1046"/>
        <end position="1067"/>
    </location>
</feature>
<evidence type="ECO:0000256" key="1">
    <source>
        <dbReference type="ARBA" id="ARBA00022723"/>
    </source>
</evidence>
<dbReference type="PROSITE" id="PS00463">
    <property type="entry name" value="ZN2_CY6_FUNGAL_1"/>
    <property type="match status" value="1"/>
</dbReference>
<protein>
    <recommendedName>
        <fullName evidence="9">Zn(2)-C6 fungal-type domain-containing protein</fullName>
    </recommendedName>
</protein>
<dbReference type="EMBL" id="JAZHXI010000002">
    <property type="protein sequence ID" value="KAL2074100.1"/>
    <property type="molecule type" value="Genomic_DNA"/>
</dbReference>
<evidence type="ECO:0000256" key="4">
    <source>
        <dbReference type="ARBA" id="ARBA00023125"/>
    </source>
</evidence>
<dbReference type="InterPro" id="IPR001138">
    <property type="entry name" value="Zn2Cys6_DnaBD"/>
</dbReference>
<evidence type="ECO:0000256" key="3">
    <source>
        <dbReference type="ARBA" id="ARBA00023015"/>
    </source>
</evidence>
<dbReference type="InterPro" id="IPR052360">
    <property type="entry name" value="Transcr_Regulatory_Proteins"/>
</dbReference>
<dbReference type="PANTHER" id="PTHR36206:SF4">
    <property type="entry name" value="HYPOTHETICAL CONSERVED PROTEIN (EUROFUNG)-RELATED"/>
    <property type="match status" value="1"/>
</dbReference>
<evidence type="ECO:0000256" key="6">
    <source>
        <dbReference type="ARBA" id="ARBA00023242"/>
    </source>
</evidence>
<feature type="transmembrane region" description="Helical" evidence="8">
    <location>
        <begin position="589"/>
        <end position="611"/>
    </location>
</feature>
<evidence type="ECO:0000259" key="9">
    <source>
        <dbReference type="PROSITE" id="PS50048"/>
    </source>
</evidence>
<dbReference type="SUPFAM" id="SSF57701">
    <property type="entry name" value="Zn2/Cys6 DNA-binding domain"/>
    <property type="match status" value="1"/>
</dbReference>
<feature type="transmembrane region" description="Helical" evidence="8">
    <location>
        <begin position="1016"/>
        <end position="1039"/>
    </location>
</feature>
<evidence type="ECO:0000256" key="7">
    <source>
        <dbReference type="SAM" id="MobiDB-lite"/>
    </source>
</evidence>
<keyword evidence="8" id="KW-0472">Membrane</keyword>
<keyword evidence="5" id="KW-0804">Transcription</keyword>
<name>A0ABR4CW36_9HELO</name>
<feature type="transmembrane region" description="Helical" evidence="8">
    <location>
        <begin position="563"/>
        <end position="583"/>
    </location>
</feature>
<reference evidence="10 11" key="1">
    <citation type="journal article" date="2024" name="Commun. Biol.">
        <title>Comparative genomic analysis of thermophilic fungi reveals convergent evolutionary adaptations and gene losses.</title>
        <authorList>
            <person name="Steindorff A.S."/>
            <person name="Aguilar-Pontes M.V."/>
            <person name="Robinson A.J."/>
            <person name="Andreopoulos B."/>
            <person name="LaButti K."/>
            <person name="Kuo A."/>
            <person name="Mondo S."/>
            <person name="Riley R."/>
            <person name="Otillar R."/>
            <person name="Haridas S."/>
            <person name="Lipzen A."/>
            <person name="Grimwood J."/>
            <person name="Schmutz J."/>
            <person name="Clum A."/>
            <person name="Reid I.D."/>
            <person name="Moisan M.C."/>
            <person name="Butler G."/>
            <person name="Nguyen T.T.M."/>
            <person name="Dewar K."/>
            <person name="Conant G."/>
            <person name="Drula E."/>
            <person name="Henrissat B."/>
            <person name="Hansel C."/>
            <person name="Singer S."/>
            <person name="Hutchinson M.I."/>
            <person name="de Vries R.P."/>
            <person name="Natvig D.O."/>
            <person name="Powell A.J."/>
            <person name="Tsang A."/>
            <person name="Grigoriev I.V."/>
        </authorList>
    </citation>
    <scope>NUCLEOTIDE SEQUENCE [LARGE SCALE GENOMIC DNA]</scope>
    <source>
        <strain evidence="10 11">CBS 494.80</strain>
    </source>
</reference>
<sequence>MMENAIVPKVRRTSRPKVKTGCNNCKFRRVRCDEARPHCQTCVRAGRTCEGYPYDKRQTEAAVPIHAPSSTVSKPLKRHVSPVRSESTVTGMSFNPIVVSFLDSGKKWNVTFDQFKWENPPSPQIVRPHTVDFSPELVRSPLDIYRPISSVIVDKDRIFTFTCPAWWSSCKVQVAFKLPPGQYDTRSFYAAALITWRKHLKYGHTYLSEELERFTSNLLQVLRKSIQRLLLEPSSGLDQDGPPKLKLDKCERNERISRPLGQVHKASSSSEIINAGKSRPLLDESCFTGTRLSPRSGLTDSCDDHSLKSPPYEAEHTTQPVDQERRFADLRARIKALNMQMEDGHTARYSQNISAEVQPRTRKGIANSRLPLRRDRISLSSPRLPMRRGKVAPSLPTISSGVEREFTSLGFRRQPFNEKWGDFLEEPIAKSPLEELGSFQELSRQVKLEHPQRSLKPVSLAAEEVSDSLPSKALSSSSQFAAPSIQARTRTEIPASEPHVQAVDEVRNNRIWNHITMDAARRVFCGCLSLCCVLTTYNHFIHLLFSSILLGTVLSTKQLACQILFSIMLQYVMFSSLLHGAVLSRRRTAWNILFDIILGLQCVLLILSRLTYYRLSSIISDPIDWAVFNFTQLSWMYLLAGLRPIVSRSDLNTDADELWWAFAGNTGSQPQMSTLTKTSHVGTISQQLGYIEESTSESYVNEASTRITLLHSRSAYESAHFIPWMFSERWCALCRSIEGFLISQNLLTISRLPTGITRLSWKCGCGHEAFDDFQELKPNGVLDLAKDLMVAGYITHARVSNQANGPVYALRTKVSNAFVGARRRIFGLRSMTLPSFSTSSSNSSIALQCLPSQTCRWLHMCLKKRPYATKLEPLHVCKDKQRNNYNDATFFQALRNAYYTQRSWKEKLLFQLKKIEFVEFELCPEDLVDHIIPDKLPPSVDEYDFLPPPPLKKCPPIGAEHMMHLFTSCPSQPQNTSLYLRHIPKRRDKALSFRAELLEGNTGWGLHFVEKLNGSLAVTVLFSISLVVGIVFAVCWAILKKDIQGAFGVASYVTSVLTLAAMTWQMWST</sequence>
<evidence type="ECO:0000313" key="11">
    <source>
        <dbReference type="Proteomes" id="UP001595075"/>
    </source>
</evidence>
<dbReference type="SMART" id="SM00066">
    <property type="entry name" value="GAL4"/>
    <property type="match status" value="1"/>
</dbReference>
<organism evidence="10 11">
    <name type="scientific">Oculimacula yallundae</name>
    <dbReference type="NCBI Taxonomy" id="86028"/>
    <lineage>
        <taxon>Eukaryota</taxon>
        <taxon>Fungi</taxon>
        <taxon>Dikarya</taxon>
        <taxon>Ascomycota</taxon>
        <taxon>Pezizomycotina</taxon>
        <taxon>Leotiomycetes</taxon>
        <taxon>Helotiales</taxon>
        <taxon>Ploettnerulaceae</taxon>
        <taxon>Oculimacula</taxon>
    </lineage>
</organism>
<keyword evidence="2" id="KW-0862">Zinc</keyword>
<proteinExistence type="predicted"/>
<keyword evidence="8" id="KW-1133">Transmembrane helix</keyword>
<evidence type="ECO:0000256" key="8">
    <source>
        <dbReference type="SAM" id="Phobius"/>
    </source>
</evidence>
<keyword evidence="11" id="KW-1185">Reference proteome</keyword>
<dbReference type="InterPro" id="IPR036864">
    <property type="entry name" value="Zn2-C6_fun-type_DNA-bd_sf"/>
</dbReference>
<gene>
    <name evidence="10" type="ORF">VTL71DRAFT_7878</name>
</gene>
<keyword evidence="4" id="KW-0238">DNA-binding</keyword>
<evidence type="ECO:0000256" key="2">
    <source>
        <dbReference type="ARBA" id="ARBA00022833"/>
    </source>
</evidence>
<feature type="region of interest" description="Disordered" evidence="7">
    <location>
        <begin position="293"/>
        <end position="320"/>
    </location>
</feature>
<keyword evidence="6" id="KW-0539">Nucleus</keyword>
<dbReference type="Pfam" id="PF00172">
    <property type="entry name" value="Zn_clus"/>
    <property type="match status" value="1"/>
</dbReference>
<keyword evidence="3" id="KW-0805">Transcription regulation</keyword>
<accession>A0ABR4CW36</accession>
<comment type="caution">
    <text evidence="10">The sequence shown here is derived from an EMBL/GenBank/DDBJ whole genome shotgun (WGS) entry which is preliminary data.</text>
</comment>
<dbReference type="CDD" id="cd00067">
    <property type="entry name" value="GAL4"/>
    <property type="match status" value="1"/>
</dbReference>
<dbReference type="Proteomes" id="UP001595075">
    <property type="component" value="Unassembled WGS sequence"/>
</dbReference>
<keyword evidence="1" id="KW-0479">Metal-binding</keyword>
<feature type="domain" description="Zn(2)-C6 fungal-type" evidence="9">
    <location>
        <begin position="21"/>
        <end position="49"/>
    </location>
</feature>
<evidence type="ECO:0000256" key="5">
    <source>
        <dbReference type="ARBA" id="ARBA00023163"/>
    </source>
</evidence>
<keyword evidence="8" id="KW-0812">Transmembrane</keyword>
<dbReference type="Gene3D" id="4.10.240.10">
    <property type="entry name" value="Zn(2)-C6 fungal-type DNA-binding domain"/>
    <property type="match status" value="1"/>
</dbReference>
<dbReference type="PANTHER" id="PTHR36206">
    <property type="entry name" value="ASPERCRYPTIN BIOSYNTHESIS CLUSTER-SPECIFIC TRANSCRIPTION REGULATOR ATNN-RELATED"/>
    <property type="match status" value="1"/>
</dbReference>
<dbReference type="PROSITE" id="PS50048">
    <property type="entry name" value="ZN2_CY6_FUNGAL_2"/>
    <property type="match status" value="1"/>
</dbReference>
<evidence type="ECO:0000313" key="10">
    <source>
        <dbReference type="EMBL" id="KAL2074100.1"/>
    </source>
</evidence>